<evidence type="ECO:0000256" key="1">
    <source>
        <dbReference type="SAM" id="Phobius"/>
    </source>
</evidence>
<sequence>MPVSEARIRTSRASRYLVQLCRHAEAMGGKARALHGRGVRPEVGAVEWTDTSGKIEFSWGRCTLRATDDTLIVRLDIDDEDRLRAAEKVLAATLERFGRRDGLHVGWDRVGTVGPVSANPGRPRKRRTAVALAVAVVLAVAAHLVVGGLALASWAWTSVLADVVLGLVVLKIVVVAVLSRHRLRNGHARLRALYPRQRARRDRDAEQQRRTHQHG</sequence>
<comment type="caution">
    <text evidence="3">The sequence shown here is derived from an EMBL/GenBank/DDBJ whole genome shotgun (WGS) entry which is preliminary data.</text>
</comment>
<keyword evidence="1" id="KW-0472">Membrane</keyword>
<dbReference type="Gene3D" id="3.30.310.50">
    <property type="entry name" value="Alpha-D-phosphohexomutase, C-terminal domain"/>
    <property type="match status" value="1"/>
</dbReference>
<dbReference type="Proteomes" id="UP000550260">
    <property type="component" value="Unassembled WGS sequence"/>
</dbReference>
<dbReference type="EMBL" id="PJMY01000003">
    <property type="protein sequence ID" value="PKV94627.1"/>
    <property type="molecule type" value="Genomic_DNA"/>
</dbReference>
<reference evidence="3 4" key="1">
    <citation type="submission" date="2017-12" db="EMBL/GenBank/DDBJ databases">
        <title>Sequencing the genomes of 1000 Actinobacteria strains.</title>
        <authorList>
            <person name="Klenk H.-P."/>
        </authorList>
    </citation>
    <scope>NUCLEOTIDE SEQUENCE [LARGE SCALE GENOMIC DNA]</scope>
    <source>
        <strain evidence="3 4">DSM 45165</strain>
    </source>
</reference>
<evidence type="ECO:0000313" key="2">
    <source>
        <dbReference type="EMBL" id="MBB2499917.1"/>
    </source>
</evidence>
<dbReference type="EMBL" id="JACJHR010000014">
    <property type="protein sequence ID" value="MBB2499917.1"/>
    <property type="molecule type" value="Genomic_DNA"/>
</dbReference>
<dbReference type="RefSeq" id="WP_051165922.1">
    <property type="nucleotide sequence ID" value="NZ_JACJHR010000014.1"/>
</dbReference>
<dbReference type="AlphaFoldDB" id="A0A2N3WL70"/>
<keyword evidence="1" id="KW-0812">Transmembrane</keyword>
<evidence type="ECO:0000313" key="4">
    <source>
        <dbReference type="Proteomes" id="UP000233750"/>
    </source>
</evidence>
<dbReference type="OrthoDB" id="9806511at2"/>
<keyword evidence="1" id="KW-1133">Transmembrane helix</keyword>
<feature type="transmembrane region" description="Helical" evidence="1">
    <location>
        <begin position="159"/>
        <end position="179"/>
    </location>
</feature>
<evidence type="ECO:0000313" key="5">
    <source>
        <dbReference type="Proteomes" id="UP000550260"/>
    </source>
</evidence>
<dbReference type="InterPro" id="IPR014543">
    <property type="entry name" value="UCP028291"/>
</dbReference>
<dbReference type="Proteomes" id="UP000233750">
    <property type="component" value="Unassembled WGS sequence"/>
</dbReference>
<keyword evidence="4" id="KW-1185">Reference proteome</keyword>
<organism evidence="3 4">
    <name type="scientific">Amycolatopsis echigonensis</name>
    <dbReference type="NCBI Taxonomy" id="2576905"/>
    <lineage>
        <taxon>Bacteria</taxon>
        <taxon>Bacillati</taxon>
        <taxon>Actinomycetota</taxon>
        <taxon>Actinomycetes</taxon>
        <taxon>Pseudonocardiales</taxon>
        <taxon>Pseudonocardiaceae</taxon>
        <taxon>Amycolatopsis</taxon>
    </lineage>
</organism>
<accession>A0A2N3WL70</accession>
<reference evidence="2 5" key="2">
    <citation type="submission" date="2020-08" db="EMBL/GenBank/DDBJ databases">
        <title>Amycolatopsis echigonensis JCM 21831.</title>
        <authorList>
            <person name="Tedsree N."/>
            <person name="Kuncharoen N."/>
            <person name="Likhitwitayawuid K."/>
            <person name="Tanasupawat S."/>
        </authorList>
    </citation>
    <scope>NUCLEOTIDE SEQUENCE [LARGE SCALE GENOMIC DNA]</scope>
    <source>
        <strain evidence="2 5">JCM 21831</strain>
    </source>
</reference>
<evidence type="ECO:0000313" key="3">
    <source>
        <dbReference type="EMBL" id="PKV94627.1"/>
    </source>
</evidence>
<accession>A0A8E1VXC6</accession>
<gene>
    <name evidence="3" type="ORF">ATK30_5507</name>
    <name evidence="2" type="ORF">H5411_12370</name>
</gene>
<proteinExistence type="predicted"/>
<name>A0A2N3WL70_9PSEU</name>
<feature type="transmembrane region" description="Helical" evidence="1">
    <location>
        <begin position="129"/>
        <end position="153"/>
    </location>
</feature>
<dbReference type="Pfam" id="PF09981">
    <property type="entry name" value="DUF2218"/>
    <property type="match status" value="1"/>
</dbReference>
<protein>
    <submittedName>
        <fullName evidence="2">DUF2218 domain-containing protein</fullName>
    </submittedName>
</protein>